<dbReference type="EMBL" id="LAZR01003056">
    <property type="protein sequence ID" value="KKN22496.1"/>
    <property type="molecule type" value="Genomic_DNA"/>
</dbReference>
<accession>A0A0F9RBF1</accession>
<name>A0A0F9RBF1_9ZZZZ</name>
<evidence type="ECO:0000313" key="1">
    <source>
        <dbReference type="EMBL" id="KKN22496.1"/>
    </source>
</evidence>
<dbReference type="AlphaFoldDB" id="A0A0F9RBF1"/>
<protein>
    <submittedName>
        <fullName evidence="1">Uncharacterized protein</fullName>
    </submittedName>
</protein>
<reference evidence="1" key="1">
    <citation type="journal article" date="2015" name="Nature">
        <title>Complex archaea that bridge the gap between prokaryotes and eukaryotes.</title>
        <authorList>
            <person name="Spang A."/>
            <person name="Saw J.H."/>
            <person name="Jorgensen S.L."/>
            <person name="Zaremba-Niedzwiedzka K."/>
            <person name="Martijn J."/>
            <person name="Lind A.E."/>
            <person name="van Eijk R."/>
            <person name="Schleper C."/>
            <person name="Guy L."/>
            <person name="Ettema T.J."/>
        </authorList>
    </citation>
    <scope>NUCLEOTIDE SEQUENCE</scope>
</reference>
<gene>
    <name evidence="1" type="ORF">LCGC14_0914490</name>
</gene>
<organism evidence="1">
    <name type="scientific">marine sediment metagenome</name>
    <dbReference type="NCBI Taxonomy" id="412755"/>
    <lineage>
        <taxon>unclassified sequences</taxon>
        <taxon>metagenomes</taxon>
        <taxon>ecological metagenomes</taxon>
    </lineage>
</organism>
<comment type="caution">
    <text evidence="1">The sequence shown here is derived from an EMBL/GenBank/DDBJ whole genome shotgun (WGS) entry which is preliminary data.</text>
</comment>
<proteinExistence type="predicted"/>
<sequence>MQKKDDMIVELDENEIKAACLMYFLDTYNIDSISNTKEDVSIKASNATGIILARIECRNED</sequence>